<dbReference type="AlphaFoldDB" id="A0A1S8BD37"/>
<organism evidence="1 2">
    <name type="scientific">Diplodia seriata</name>
    <dbReference type="NCBI Taxonomy" id="420778"/>
    <lineage>
        <taxon>Eukaryota</taxon>
        <taxon>Fungi</taxon>
        <taxon>Dikarya</taxon>
        <taxon>Ascomycota</taxon>
        <taxon>Pezizomycotina</taxon>
        <taxon>Dothideomycetes</taxon>
        <taxon>Dothideomycetes incertae sedis</taxon>
        <taxon>Botryosphaeriales</taxon>
        <taxon>Botryosphaeriaceae</taxon>
        <taxon>Diplodia</taxon>
    </lineage>
</organism>
<comment type="caution">
    <text evidence="1">The sequence shown here is derived from an EMBL/GenBank/DDBJ whole genome shotgun (WGS) entry which is preliminary data.</text>
</comment>
<sequence length="132" mass="14788">MSVQLKPLGDWVVELFATVFSQQDDTNATKAYTEGWDPSFHAKVNHDSLNYDQYKEAVDKSRTQSDMTLQSSSEILKWDDAEKKGGTVGHLIKFTTKDKTTGKETQGTNLILTAVKWIDGKRVITEMTEVAA</sequence>
<accession>A0A1S8BD37</accession>
<dbReference type="STRING" id="420778.A0A1S8BD37"/>
<dbReference type="OrthoDB" id="4886853at2759"/>
<protein>
    <submittedName>
        <fullName evidence="1">Uncharacterized protein</fullName>
    </submittedName>
</protein>
<reference evidence="1 2" key="1">
    <citation type="submission" date="2017-01" db="EMBL/GenBank/DDBJ databases">
        <title>Draft genome sequence of Diplodia seriata F98.1, a fungal species involved in grapevine trunk diseases.</title>
        <authorList>
            <person name="Robert-Siegwald G."/>
            <person name="Vallet J."/>
            <person name="Abou-Mansour E."/>
            <person name="Xu J."/>
            <person name="Rey P."/>
            <person name="Bertsch C."/>
            <person name="Rego C."/>
            <person name="Larignon P."/>
            <person name="Fontaine F."/>
            <person name="Lebrun M.-H."/>
        </authorList>
    </citation>
    <scope>NUCLEOTIDE SEQUENCE [LARGE SCALE GENOMIC DNA]</scope>
    <source>
        <strain evidence="1 2">F98.1</strain>
    </source>
</reference>
<gene>
    <name evidence="1" type="ORF">BK809_0004117</name>
</gene>
<proteinExistence type="predicted"/>
<dbReference type="Proteomes" id="UP000190776">
    <property type="component" value="Unassembled WGS sequence"/>
</dbReference>
<evidence type="ECO:0000313" key="2">
    <source>
        <dbReference type="Proteomes" id="UP000190776"/>
    </source>
</evidence>
<dbReference type="EMBL" id="MSZU01000084">
    <property type="protein sequence ID" value="OMP85447.1"/>
    <property type="molecule type" value="Genomic_DNA"/>
</dbReference>
<name>A0A1S8BD37_9PEZI</name>
<evidence type="ECO:0000313" key="1">
    <source>
        <dbReference type="EMBL" id="OMP85447.1"/>
    </source>
</evidence>